<evidence type="ECO:0000313" key="1">
    <source>
        <dbReference type="EMBL" id="CAB4932026.1"/>
    </source>
</evidence>
<dbReference type="CDD" id="cd02440">
    <property type="entry name" value="AdoMet_MTases"/>
    <property type="match status" value="1"/>
</dbReference>
<dbReference type="Pfam" id="PF13489">
    <property type="entry name" value="Methyltransf_23"/>
    <property type="match status" value="1"/>
</dbReference>
<proteinExistence type="predicted"/>
<sequence length="259" mass="29195">MIASQLWGEKLALWAIPQEILDQAPENPWIHPPVIFQVPQLIEMSPSHEKAFEALPDNGSILDIGCGGGIAAFAMGKKAGKVIGVDHQSVMLKMFSENARTRGIESKVHLGFWPAVSAKVEKADVVVSHHVVYNVQDIVPFLEALNAHANKRVVIEMPQHHPLANLTSAWKYFWNLERPIKPTPKDLLNVLQQMGIAAHLEMWSGETRADLDFEQAIEFTRIRLCLPPSRRNEVQEYLLANPQPEKRELGTIWWDLLKG</sequence>
<dbReference type="Gene3D" id="3.40.50.150">
    <property type="entry name" value="Vaccinia Virus protein VP39"/>
    <property type="match status" value="1"/>
</dbReference>
<dbReference type="SUPFAM" id="SSF53335">
    <property type="entry name" value="S-adenosyl-L-methionine-dependent methyltransferases"/>
    <property type="match status" value="1"/>
</dbReference>
<gene>
    <name evidence="1" type="ORF">UFOPK3684_01011</name>
</gene>
<dbReference type="EMBL" id="CAFBMZ010000073">
    <property type="protein sequence ID" value="CAB4932026.1"/>
    <property type="molecule type" value="Genomic_DNA"/>
</dbReference>
<protein>
    <submittedName>
        <fullName evidence="1">Unannotated protein</fullName>
    </submittedName>
</protein>
<dbReference type="AlphaFoldDB" id="A0A6J7IMW7"/>
<dbReference type="InterPro" id="IPR029063">
    <property type="entry name" value="SAM-dependent_MTases_sf"/>
</dbReference>
<accession>A0A6J7IMW7</accession>
<name>A0A6J7IMW7_9ZZZZ</name>
<organism evidence="1">
    <name type="scientific">freshwater metagenome</name>
    <dbReference type="NCBI Taxonomy" id="449393"/>
    <lineage>
        <taxon>unclassified sequences</taxon>
        <taxon>metagenomes</taxon>
        <taxon>ecological metagenomes</taxon>
    </lineage>
</organism>
<reference evidence="1" key="1">
    <citation type="submission" date="2020-05" db="EMBL/GenBank/DDBJ databases">
        <authorList>
            <person name="Chiriac C."/>
            <person name="Salcher M."/>
            <person name="Ghai R."/>
            <person name="Kavagutti S V."/>
        </authorList>
    </citation>
    <scope>NUCLEOTIDE SEQUENCE</scope>
</reference>